<dbReference type="OrthoDB" id="4238817at2"/>
<organism evidence="2 3">
    <name type="scientific">Streptomyces venezuelae</name>
    <dbReference type="NCBI Taxonomy" id="54571"/>
    <lineage>
        <taxon>Bacteria</taxon>
        <taxon>Bacillati</taxon>
        <taxon>Actinomycetota</taxon>
        <taxon>Actinomycetes</taxon>
        <taxon>Kitasatosporales</taxon>
        <taxon>Streptomycetaceae</taxon>
        <taxon>Streptomyces</taxon>
    </lineage>
</organism>
<evidence type="ECO:0000256" key="1">
    <source>
        <dbReference type="SAM" id="MobiDB-lite"/>
    </source>
</evidence>
<feature type="region of interest" description="Disordered" evidence="1">
    <location>
        <begin position="40"/>
        <end position="63"/>
    </location>
</feature>
<reference evidence="2 3" key="1">
    <citation type="submission" date="2018-05" db="EMBL/GenBank/DDBJ databases">
        <title>Streptomyces venezuelae.</title>
        <authorList>
            <person name="Kim W."/>
            <person name="Lee N."/>
            <person name="Cho B.-K."/>
        </authorList>
    </citation>
    <scope>NUCLEOTIDE SEQUENCE [LARGE SCALE GENOMIC DNA]</scope>
    <source>
        <strain evidence="2 3">ATCC 14584</strain>
    </source>
</reference>
<dbReference type="Proteomes" id="UP000322927">
    <property type="component" value="Chromosome"/>
</dbReference>
<proteinExistence type="predicted"/>
<protein>
    <submittedName>
        <fullName evidence="2">Uncharacterized protein</fullName>
    </submittedName>
</protein>
<name>A0A5P2BX71_STRVZ</name>
<feature type="region of interest" description="Disordered" evidence="1">
    <location>
        <begin position="1"/>
        <end position="21"/>
    </location>
</feature>
<accession>A0A5P2BX71</accession>
<sequence length="63" mass="7420">MTDRAGPWRRQGVIPVSRQSPDCRTDPIYAALHRKWREQGRTLPGRPDPEWTALVDRDPWPRD</sequence>
<evidence type="ECO:0000313" key="3">
    <source>
        <dbReference type="Proteomes" id="UP000322927"/>
    </source>
</evidence>
<dbReference type="AlphaFoldDB" id="A0A5P2BX71"/>
<evidence type="ECO:0000313" key="2">
    <source>
        <dbReference type="EMBL" id="QES35085.1"/>
    </source>
</evidence>
<dbReference type="EMBL" id="CP029192">
    <property type="protein sequence ID" value="QES35085.1"/>
    <property type="molecule type" value="Genomic_DNA"/>
</dbReference>
<gene>
    <name evidence="2" type="ORF">DEJ48_18220</name>
</gene>